<organism evidence="4 5">
    <name type="scientific">Rhodococcus opacus</name>
    <name type="common">Nocardia opaca</name>
    <dbReference type="NCBI Taxonomy" id="37919"/>
    <lineage>
        <taxon>Bacteria</taxon>
        <taxon>Bacillati</taxon>
        <taxon>Actinomycetota</taxon>
        <taxon>Actinomycetes</taxon>
        <taxon>Mycobacteriales</taxon>
        <taxon>Nocardiaceae</taxon>
        <taxon>Rhodococcus</taxon>
    </lineage>
</organism>
<dbReference type="PANTHER" id="PTHR30466:SF11">
    <property type="entry name" value="FLAVIN-DEPENDENT MONOOXYGENASE, REDUCTASE SUBUNIT HSAB"/>
    <property type="match status" value="1"/>
</dbReference>
<reference evidence="4 5" key="1">
    <citation type="submission" date="2014-07" db="EMBL/GenBank/DDBJ databases">
        <title>Genome Sequence of Rhodococcus opacus Strain R7, a Biodegrader of Mono- and Polycyclic Aromatic Hydrocarbons.</title>
        <authorList>
            <person name="Di Gennaro P."/>
            <person name="Zampolli J."/>
            <person name="Presti I."/>
            <person name="Cappelletti M."/>
            <person name="D'Ursi P."/>
            <person name="Orro A."/>
            <person name="Mezzelani A."/>
            <person name="Milanesi L."/>
        </authorList>
    </citation>
    <scope>NUCLEOTIDE SEQUENCE [LARGE SCALE GENOMIC DNA]</scope>
    <source>
        <strain evidence="4 5">R7</strain>
    </source>
</reference>
<keyword evidence="4" id="KW-0503">Monooxygenase</keyword>
<accession>A0A076EZA8</accession>
<dbReference type="SUPFAM" id="SSF50475">
    <property type="entry name" value="FMN-binding split barrel"/>
    <property type="match status" value="1"/>
</dbReference>
<dbReference type="EMBL" id="CP008947">
    <property type="protein sequence ID" value="AII08684.1"/>
    <property type="molecule type" value="Genomic_DNA"/>
</dbReference>
<dbReference type="InterPro" id="IPR002563">
    <property type="entry name" value="Flavin_Rdtase-like_dom"/>
</dbReference>
<comment type="similarity">
    <text evidence="1">Belongs to the non-flavoprotein flavin reductase family.</text>
</comment>
<keyword evidence="2" id="KW-0560">Oxidoreductase</keyword>
<evidence type="ECO:0000313" key="5">
    <source>
        <dbReference type="Proteomes" id="UP000028488"/>
    </source>
</evidence>
<dbReference type="GO" id="GO:0042602">
    <property type="term" value="F:riboflavin reductase (NADPH) activity"/>
    <property type="evidence" value="ECO:0007669"/>
    <property type="project" value="TreeGrafter"/>
</dbReference>
<dbReference type="Proteomes" id="UP000028488">
    <property type="component" value="Chromosome"/>
</dbReference>
<dbReference type="AlphaFoldDB" id="A0A076EZA8"/>
<dbReference type="RefSeq" id="WP_037225927.1">
    <property type="nucleotide sequence ID" value="NZ_CP008947.1"/>
</dbReference>
<sequence>MTRTEEPVPPVARRIDPAELKSVLGHFCTGVTVITAHDGESPHGFTCQSFVSLSLDPPYVSFSPARTSTSWPRLRASEHICVNVLAHDQRDVCGTFATSGADKFADVGWSHARNGAPALDGVLARVQATVEFEHDAGDHTIVVARVTGLDVLRDAPPLLVYRGGLGIFTAAT</sequence>
<evidence type="ECO:0000259" key="3">
    <source>
        <dbReference type="SMART" id="SM00903"/>
    </source>
</evidence>
<gene>
    <name evidence="4" type="ORF">EP51_30320</name>
</gene>
<dbReference type="InterPro" id="IPR050268">
    <property type="entry name" value="NADH-dep_flavin_reductase"/>
</dbReference>
<dbReference type="Gene3D" id="2.30.110.10">
    <property type="entry name" value="Electron Transport, Fmn-binding Protein, Chain A"/>
    <property type="match status" value="1"/>
</dbReference>
<proteinExistence type="inferred from homology"/>
<evidence type="ECO:0000256" key="1">
    <source>
        <dbReference type="ARBA" id="ARBA00008898"/>
    </source>
</evidence>
<dbReference type="GO" id="GO:0004497">
    <property type="term" value="F:monooxygenase activity"/>
    <property type="evidence" value="ECO:0007669"/>
    <property type="project" value="UniProtKB-KW"/>
</dbReference>
<dbReference type="GO" id="GO:0010181">
    <property type="term" value="F:FMN binding"/>
    <property type="evidence" value="ECO:0007669"/>
    <property type="project" value="InterPro"/>
</dbReference>
<dbReference type="eggNOG" id="COG1853">
    <property type="taxonomic scope" value="Bacteria"/>
</dbReference>
<dbReference type="Pfam" id="PF01613">
    <property type="entry name" value="Flavin_Reduct"/>
    <property type="match status" value="1"/>
</dbReference>
<dbReference type="SMART" id="SM00903">
    <property type="entry name" value="Flavin_Reduct"/>
    <property type="match status" value="1"/>
</dbReference>
<protein>
    <submittedName>
        <fullName evidence="4">Monooxygenase</fullName>
    </submittedName>
</protein>
<feature type="domain" description="Flavin reductase like" evidence="3">
    <location>
        <begin position="24"/>
        <end position="167"/>
    </location>
</feature>
<dbReference type="PANTHER" id="PTHR30466">
    <property type="entry name" value="FLAVIN REDUCTASE"/>
    <property type="match status" value="1"/>
</dbReference>
<dbReference type="InterPro" id="IPR012349">
    <property type="entry name" value="Split_barrel_FMN-bd"/>
</dbReference>
<name>A0A076EZA8_RHOOP</name>
<evidence type="ECO:0000313" key="4">
    <source>
        <dbReference type="EMBL" id="AII08684.1"/>
    </source>
</evidence>
<evidence type="ECO:0000256" key="2">
    <source>
        <dbReference type="ARBA" id="ARBA00023002"/>
    </source>
</evidence>